<dbReference type="SMART" id="SM00220">
    <property type="entry name" value="S_TKc"/>
    <property type="match status" value="1"/>
</dbReference>
<dbReference type="PANTHER" id="PTHR43671">
    <property type="entry name" value="SERINE/THREONINE-PROTEIN KINASE NEK"/>
    <property type="match status" value="1"/>
</dbReference>
<dbReference type="Pfam" id="PF00069">
    <property type="entry name" value="Pkinase"/>
    <property type="match status" value="1"/>
</dbReference>
<keyword evidence="4" id="KW-0418">Kinase</keyword>
<dbReference type="EMBL" id="PZQS01000005">
    <property type="protein sequence ID" value="PVD29588.1"/>
    <property type="molecule type" value="Genomic_DNA"/>
</dbReference>
<name>A0A2T7P843_POMCA</name>
<keyword evidence="3" id="KW-0547">Nucleotide-binding</keyword>
<dbReference type="EC" id="2.7.11.1" evidence="1"/>
<dbReference type="GO" id="GO:0005524">
    <property type="term" value="F:ATP binding"/>
    <property type="evidence" value="ECO:0007669"/>
    <property type="project" value="UniProtKB-KW"/>
</dbReference>
<protein>
    <recommendedName>
        <fullName evidence="1">non-specific serine/threonine protein kinase</fullName>
        <ecNumber evidence="1">2.7.11.1</ecNumber>
    </recommendedName>
</protein>
<dbReference type="PROSITE" id="PS50011">
    <property type="entry name" value="PROTEIN_KINASE_DOM"/>
    <property type="match status" value="1"/>
</dbReference>
<dbReference type="InterPro" id="IPR011009">
    <property type="entry name" value="Kinase-like_dom_sf"/>
</dbReference>
<dbReference type="GO" id="GO:0004674">
    <property type="term" value="F:protein serine/threonine kinase activity"/>
    <property type="evidence" value="ECO:0007669"/>
    <property type="project" value="UniProtKB-EC"/>
</dbReference>
<keyword evidence="2" id="KW-0808">Transferase</keyword>
<keyword evidence="8" id="KW-1185">Reference proteome</keyword>
<gene>
    <name evidence="7" type="ORF">C0Q70_08842</name>
</gene>
<dbReference type="InterPro" id="IPR000719">
    <property type="entry name" value="Prot_kinase_dom"/>
</dbReference>
<evidence type="ECO:0000259" key="6">
    <source>
        <dbReference type="PROSITE" id="PS50011"/>
    </source>
</evidence>
<dbReference type="SUPFAM" id="SSF56112">
    <property type="entry name" value="Protein kinase-like (PK-like)"/>
    <property type="match status" value="1"/>
</dbReference>
<dbReference type="InterPro" id="IPR050660">
    <property type="entry name" value="NEK_Ser/Thr_kinase"/>
</dbReference>
<evidence type="ECO:0000313" key="8">
    <source>
        <dbReference type="Proteomes" id="UP000245119"/>
    </source>
</evidence>
<organism evidence="7 8">
    <name type="scientific">Pomacea canaliculata</name>
    <name type="common">Golden apple snail</name>
    <dbReference type="NCBI Taxonomy" id="400727"/>
    <lineage>
        <taxon>Eukaryota</taxon>
        <taxon>Metazoa</taxon>
        <taxon>Spiralia</taxon>
        <taxon>Lophotrochozoa</taxon>
        <taxon>Mollusca</taxon>
        <taxon>Gastropoda</taxon>
        <taxon>Caenogastropoda</taxon>
        <taxon>Architaenioglossa</taxon>
        <taxon>Ampullarioidea</taxon>
        <taxon>Ampullariidae</taxon>
        <taxon>Pomacea</taxon>
    </lineage>
</organism>
<proteinExistence type="predicted"/>
<dbReference type="Proteomes" id="UP000245119">
    <property type="component" value="Linkage Group LG5"/>
</dbReference>
<dbReference type="Gene3D" id="3.30.200.20">
    <property type="entry name" value="Phosphorylase Kinase, domain 1"/>
    <property type="match status" value="1"/>
</dbReference>
<dbReference type="Gene3D" id="1.10.510.10">
    <property type="entry name" value="Transferase(Phosphotransferase) domain 1"/>
    <property type="match status" value="1"/>
</dbReference>
<accession>A0A2T7P843</accession>
<evidence type="ECO:0000256" key="3">
    <source>
        <dbReference type="ARBA" id="ARBA00022741"/>
    </source>
</evidence>
<dbReference type="PANTHER" id="PTHR43671:SF13">
    <property type="entry name" value="SERINE_THREONINE-PROTEIN KINASE NEK2"/>
    <property type="match status" value="1"/>
</dbReference>
<dbReference type="InterPro" id="IPR008271">
    <property type="entry name" value="Ser/Thr_kinase_AS"/>
</dbReference>
<evidence type="ECO:0000313" key="7">
    <source>
        <dbReference type="EMBL" id="PVD29588.1"/>
    </source>
</evidence>
<evidence type="ECO:0000256" key="4">
    <source>
        <dbReference type="ARBA" id="ARBA00022777"/>
    </source>
</evidence>
<evidence type="ECO:0000256" key="5">
    <source>
        <dbReference type="ARBA" id="ARBA00022840"/>
    </source>
</evidence>
<reference evidence="7 8" key="1">
    <citation type="submission" date="2018-04" db="EMBL/GenBank/DDBJ databases">
        <title>The genome of golden apple snail Pomacea canaliculata provides insight into stress tolerance and invasive adaptation.</title>
        <authorList>
            <person name="Liu C."/>
            <person name="Liu B."/>
            <person name="Ren Y."/>
            <person name="Zhang Y."/>
            <person name="Wang H."/>
            <person name="Li S."/>
            <person name="Jiang F."/>
            <person name="Yin L."/>
            <person name="Zhang G."/>
            <person name="Qian W."/>
            <person name="Fan W."/>
        </authorList>
    </citation>
    <scope>NUCLEOTIDE SEQUENCE [LARGE SCALE GENOMIC DNA]</scope>
    <source>
        <strain evidence="7">SZHN2017</strain>
        <tissue evidence="7">Muscle</tissue>
    </source>
</reference>
<dbReference type="PROSITE" id="PS00108">
    <property type="entry name" value="PROTEIN_KINASE_ST"/>
    <property type="match status" value="1"/>
</dbReference>
<sequence>MPKNKRDTELVITHLMRGVKDGSASCGVVLHKDFNVHSVHFEENQFQELEQRGGGVSGHVTAYKDNSGNKFVRKHMKDGKKLREQEVISMRKLCHPNICKVYALACHAGSVDIMMQDAGRSLYTRLRELRNKLGPETGSQLYYGVVQDLACQGFRALHHMHRRKVYHLDLKPDNILVDLTSHNQLHLMLADFGSSLIGDQMMSFSMQLTPEYWAPELWQRLAPCLRSKDDYNKLQKEQFPPQASFDTYAMGLTVYFMCTLRHLLKVLEAKFVGTSNDTQKSFLFKAQLMTEHAHRIAGWATQGPFVYDEPLPLILQELLKNTLQPDPEKRWTDSQAVEWLSGKPVIDEDEEEEESENEELQVPTQVHDTVSGYTGESMVVEEDVWQSAVTSFHDGGDHLFGTASFQSLQDHDVKGQQKLGLLVRNVQPSQDVTFQASKHELVAGAPTNLPTTFRQNVVVPEAKQNMVLEGYYTVQLNDTFALMELDEVSPAADQGVDLDLSLRVTTSQDCIPDVAVPVGLCQAEEKPAWKPTQFGVQQAGDVAFAGDALGMRRNMNVGTQPLPFEGGKGTLETPVHPLAPPDGVNSMLPPIAPLGKGGSARAPSKAVSKKGKTVCSKGHAHPYGIKSASGTGKHTVPLSIGKKMIFYPGVVDKQPSPQSDLPPATFFVAGSAAPTPSARTMQEVPARTLQPITRAEDAVVAVRMPRGSSARYINPWSVEANEQAQPPFPVSAPVQEAFGAAQGFLPEVCSTVMRAVQVQPQAAFELGSFAEESIQQQAGNIPFFGLLL</sequence>
<comment type="caution">
    <text evidence="7">The sequence shown here is derived from an EMBL/GenBank/DDBJ whole genome shotgun (WGS) entry which is preliminary data.</text>
</comment>
<dbReference type="AlphaFoldDB" id="A0A2T7P843"/>
<feature type="domain" description="Protein kinase" evidence="6">
    <location>
        <begin position="46"/>
        <end position="346"/>
    </location>
</feature>
<dbReference type="OrthoDB" id="6139845at2759"/>
<keyword evidence="5" id="KW-0067">ATP-binding</keyword>
<dbReference type="STRING" id="400727.A0A2T7P843"/>
<evidence type="ECO:0000256" key="1">
    <source>
        <dbReference type="ARBA" id="ARBA00012513"/>
    </source>
</evidence>
<evidence type="ECO:0000256" key="2">
    <source>
        <dbReference type="ARBA" id="ARBA00022679"/>
    </source>
</evidence>